<feature type="chain" id="PRO_5033059693" description="Methyltransferase FkbM domain-containing protein" evidence="1">
    <location>
        <begin position="32"/>
        <end position="513"/>
    </location>
</feature>
<feature type="signal peptide" evidence="1">
    <location>
        <begin position="1"/>
        <end position="31"/>
    </location>
</feature>
<comment type="caution">
    <text evidence="3">The sequence shown here is derived from an EMBL/GenBank/DDBJ whole genome shotgun (WGS) entry which is preliminary data.</text>
</comment>
<dbReference type="EMBL" id="CAJNNV010001914">
    <property type="protein sequence ID" value="CAE8586128.1"/>
    <property type="molecule type" value="Genomic_DNA"/>
</dbReference>
<name>A0A813DH47_POLGL</name>
<dbReference type="Proteomes" id="UP000654075">
    <property type="component" value="Unassembled WGS sequence"/>
</dbReference>
<feature type="domain" description="Methyltransferase FkbM" evidence="2">
    <location>
        <begin position="275"/>
        <end position="454"/>
    </location>
</feature>
<gene>
    <name evidence="3" type="ORF">PGLA1383_LOCUS5023</name>
</gene>
<keyword evidence="4" id="KW-1185">Reference proteome</keyword>
<dbReference type="GO" id="GO:0006888">
    <property type="term" value="P:endoplasmic reticulum to Golgi vesicle-mediated transport"/>
    <property type="evidence" value="ECO:0007669"/>
    <property type="project" value="TreeGrafter"/>
</dbReference>
<dbReference type="SUPFAM" id="SSF53335">
    <property type="entry name" value="S-adenosyl-L-methionine-dependent methyltransferases"/>
    <property type="match status" value="1"/>
</dbReference>
<sequence length="513" mass="55975">MAKSDALMRRPRWRLHFFAMLLGFLLPGAATGIDLQVAWQELLEFLSPFDTEGDKVFRVCFLGSEDHTLALAVRLLEIPEAFAEQLPSPIAVTLLQWPAGDEAHSYAEQDPRLEVVGEDGLGPSSGGCSAVILAAHTDRQFDSAQVHGLFARGPDLARRRHRDDQEEVGLLGHFGAHCEAGEHGCRSLHAAWRDAAGMDASCGRLFCGAAVVPEALVHQHAPAIDCGAMTGAGPSLSPASQWQQDWFVYKNFFQGTGRDVQVSSSGDNRQGVFVDVGAFHPIHLSNTYFFERCLGWRGVCVEPNPGLSAYFGAYRPACRLFRNCVWSKPRSVVMHYQKDPIEAYIREEPSNESAAVSADSDNFDGISGAPGVKITGEGQHPEFRATCRTLESILSDAGLRKPAIVDFLSVDAEAAEVEIFRNFPFQDFDISVINVEVQAHNYYELDAVILNAGYAKVAVLGGDHVYAKLGRELAFPSRMAEWRKALGENFWVHEAPKTATATGGRAGGLAPMS</sequence>
<dbReference type="GO" id="GO:0031902">
    <property type="term" value="C:late endosome membrane"/>
    <property type="evidence" value="ECO:0007669"/>
    <property type="project" value="TreeGrafter"/>
</dbReference>
<dbReference type="GO" id="GO:0005789">
    <property type="term" value="C:endoplasmic reticulum membrane"/>
    <property type="evidence" value="ECO:0007669"/>
    <property type="project" value="TreeGrafter"/>
</dbReference>
<organism evidence="3 4">
    <name type="scientific">Polarella glacialis</name>
    <name type="common">Dinoflagellate</name>
    <dbReference type="NCBI Taxonomy" id="89957"/>
    <lineage>
        <taxon>Eukaryota</taxon>
        <taxon>Sar</taxon>
        <taxon>Alveolata</taxon>
        <taxon>Dinophyceae</taxon>
        <taxon>Suessiales</taxon>
        <taxon>Suessiaceae</taxon>
        <taxon>Polarella</taxon>
    </lineage>
</organism>
<dbReference type="AlphaFoldDB" id="A0A813DH47"/>
<evidence type="ECO:0000259" key="2">
    <source>
        <dbReference type="Pfam" id="PF05050"/>
    </source>
</evidence>
<evidence type="ECO:0000313" key="3">
    <source>
        <dbReference type="EMBL" id="CAE8586128.1"/>
    </source>
</evidence>
<dbReference type="GO" id="GO:0005794">
    <property type="term" value="C:Golgi apparatus"/>
    <property type="evidence" value="ECO:0007669"/>
    <property type="project" value="TreeGrafter"/>
</dbReference>
<dbReference type="PANTHER" id="PTHR34009:SF2">
    <property type="entry name" value="PROTEIN STAR"/>
    <property type="match status" value="1"/>
</dbReference>
<accession>A0A813DH47</accession>
<evidence type="ECO:0000313" key="4">
    <source>
        <dbReference type="Proteomes" id="UP000654075"/>
    </source>
</evidence>
<dbReference type="OrthoDB" id="432020at2759"/>
<proteinExistence type="predicted"/>
<dbReference type="GO" id="GO:0016197">
    <property type="term" value="P:endosomal transport"/>
    <property type="evidence" value="ECO:0007669"/>
    <property type="project" value="TreeGrafter"/>
</dbReference>
<evidence type="ECO:0000256" key="1">
    <source>
        <dbReference type="SAM" id="SignalP"/>
    </source>
</evidence>
<dbReference type="InterPro" id="IPR029063">
    <property type="entry name" value="SAM-dependent_MTases_sf"/>
</dbReference>
<protein>
    <recommendedName>
        <fullName evidence="2">Methyltransferase FkbM domain-containing protein</fullName>
    </recommendedName>
</protein>
<keyword evidence="1" id="KW-0732">Signal</keyword>
<dbReference type="GO" id="GO:0005886">
    <property type="term" value="C:plasma membrane"/>
    <property type="evidence" value="ECO:0007669"/>
    <property type="project" value="TreeGrafter"/>
</dbReference>
<dbReference type="PANTHER" id="PTHR34009">
    <property type="entry name" value="PROTEIN STAR"/>
    <property type="match status" value="1"/>
</dbReference>
<dbReference type="Pfam" id="PF05050">
    <property type="entry name" value="Methyltransf_21"/>
    <property type="match status" value="1"/>
</dbReference>
<dbReference type="InterPro" id="IPR053202">
    <property type="entry name" value="EGF_Rcpt_Signaling_Reg"/>
</dbReference>
<dbReference type="Gene3D" id="3.40.50.150">
    <property type="entry name" value="Vaccinia Virus protein VP39"/>
    <property type="match status" value="1"/>
</dbReference>
<reference evidence="3" key="1">
    <citation type="submission" date="2021-02" db="EMBL/GenBank/DDBJ databases">
        <authorList>
            <person name="Dougan E. K."/>
            <person name="Rhodes N."/>
            <person name="Thang M."/>
            <person name="Chan C."/>
        </authorList>
    </citation>
    <scope>NUCLEOTIDE SEQUENCE</scope>
</reference>
<dbReference type="InterPro" id="IPR006342">
    <property type="entry name" value="FkbM_mtfrase"/>
</dbReference>